<reference evidence="3 4" key="1">
    <citation type="journal article" date="2021" name="Nat. Commun.">
        <title>Genetic determinants of endophytism in the Arabidopsis root mycobiome.</title>
        <authorList>
            <person name="Mesny F."/>
            <person name="Miyauchi S."/>
            <person name="Thiergart T."/>
            <person name="Pickel B."/>
            <person name="Atanasova L."/>
            <person name="Karlsson M."/>
            <person name="Huettel B."/>
            <person name="Barry K.W."/>
            <person name="Haridas S."/>
            <person name="Chen C."/>
            <person name="Bauer D."/>
            <person name="Andreopoulos W."/>
            <person name="Pangilinan J."/>
            <person name="LaButti K."/>
            <person name="Riley R."/>
            <person name="Lipzen A."/>
            <person name="Clum A."/>
            <person name="Drula E."/>
            <person name="Henrissat B."/>
            <person name="Kohler A."/>
            <person name="Grigoriev I.V."/>
            <person name="Martin F.M."/>
            <person name="Hacquard S."/>
        </authorList>
    </citation>
    <scope>NUCLEOTIDE SEQUENCE [LARGE SCALE GENOMIC DNA]</scope>
    <source>
        <strain evidence="3 4">MPI-CAGE-CH-0241</strain>
    </source>
</reference>
<feature type="transmembrane region" description="Helical" evidence="1">
    <location>
        <begin position="34"/>
        <end position="55"/>
    </location>
</feature>
<dbReference type="Pfam" id="PF24802">
    <property type="entry name" value="DUF7703"/>
    <property type="match status" value="1"/>
</dbReference>
<gene>
    <name evidence="3" type="ORF">B0T10DRAFT_568917</name>
</gene>
<sequence length="119" mass="13455">MASSGSTRLRYSVDYDLPTPLEQPVDSVEWLSTLNFFVATWGIFLHTISYLMWNFGVLKNAVAWITIAVIGWVPMVTGQSLVLYSRLHLIVYDERILRLVLAMIISDVFIGHVPTIIVA</sequence>
<name>A0A9P9AJP0_9HYPO</name>
<evidence type="ECO:0000256" key="1">
    <source>
        <dbReference type="SAM" id="Phobius"/>
    </source>
</evidence>
<dbReference type="AlphaFoldDB" id="A0A9P9AJP0"/>
<evidence type="ECO:0000259" key="2">
    <source>
        <dbReference type="Pfam" id="PF24802"/>
    </source>
</evidence>
<evidence type="ECO:0000313" key="4">
    <source>
        <dbReference type="Proteomes" id="UP000777438"/>
    </source>
</evidence>
<feature type="domain" description="DUF7703" evidence="2">
    <location>
        <begin position="37"/>
        <end position="117"/>
    </location>
</feature>
<keyword evidence="1" id="KW-0472">Membrane</keyword>
<keyword evidence="1" id="KW-0812">Transmembrane</keyword>
<dbReference type="PANTHER" id="PTHR37013:SF6">
    <property type="entry name" value="INTEGRAL MEMBRANE PROTEIN"/>
    <property type="match status" value="1"/>
</dbReference>
<dbReference type="PANTHER" id="PTHR37013">
    <property type="entry name" value="INTEGRAL MEMBRANE PROTEIN (AFU_ORTHOLOGUE AFUA_1G05950)-RELATED"/>
    <property type="match status" value="1"/>
</dbReference>
<dbReference type="Proteomes" id="UP000777438">
    <property type="component" value="Unassembled WGS sequence"/>
</dbReference>
<accession>A0A9P9AJP0</accession>
<proteinExistence type="predicted"/>
<comment type="caution">
    <text evidence="3">The sequence shown here is derived from an EMBL/GenBank/DDBJ whole genome shotgun (WGS) entry which is preliminary data.</text>
</comment>
<dbReference type="OrthoDB" id="405906at2759"/>
<protein>
    <recommendedName>
        <fullName evidence="2">DUF7703 domain-containing protein</fullName>
    </recommendedName>
</protein>
<organism evidence="3 4">
    <name type="scientific">Thelonectria olida</name>
    <dbReference type="NCBI Taxonomy" id="1576542"/>
    <lineage>
        <taxon>Eukaryota</taxon>
        <taxon>Fungi</taxon>
        <taxon>Dikarya</taxon>
        <taxon>Ascomycota</taxon>
        <taxon>Pezizomycotina</taxon>
        <taxon>Sordariomycetes</taxon>
        <taxon>Hypocreomycetidae</taxon>
        <taxon>Hypocreales</taxon>
        <taxon>Nectriaceae</taxon>
        <taxon>Thelonectria</taxon>
    </lineage>
</organism>
<evidence type="ECO:0000313" key="3">
    <source>
        <dbReference type="EMBL" id="KAH6869391.1"/>
    </source>
</evidence>
<keyword evidence="4" id="KW-1185">Reference proteome</keyword>
<feature type="transmembrane region" description="Helical" evidence="1">
    <location>
        <begin position="61"/>
        <end position="84"/>
    </location>
</feature>
<feature type="transmembrane region" description="Helical" evidence="1">
    <location>
        <begin position="96"/>
        <end position="117"/>
    </location>
</feature>
<dbReference type="EMBL" id="JAGPYM010000073">
    <property type="protein sequence ID" value="KAH6869391.1"/>
    <property type="molecule type" value="Genomic_DNA"/>
</dbReference>
<keyword evidence="1" id="KW-1133">Transmembrane helix</keyword>
<dbReference type="InterPro" id="IPR056120">
    <property type="entry name" value="DUF7703"/>
</dbReference>